<dbReference type="Proteomes" id="UP001500021">
    <property type="component" value="Unassembled WGS sequence"/>
</dbReference>
<dbReference type="PANTHER" id="PTHR28004:SF8">
    <property type="entry name" value="D-SERINE DEAMINASE"/>
    <property type="match status" value="1"/>
</dbReference>
<keyword evidence="5" id="KW-1185">Reference proteome</keyword>
<dbReference type="InterPro" id="IPR001608">
    <property type="entry name" value="Ala_racemase_N"/>
</dbReference>
<evidence type="ECO:0000313" key="4">
    <source>
        <dbReference type="EMBL" id="GAA0822648.1"/>
    </source>
</evidence>
<dbReference type="Gene3D" id="2.40.37.20">
    <property type="entry name" value="D-serine dehydratase-like domain"/>
    <property type="match status" value="1"/>
</dbReference>
<dbReference type="InterPro" id="IPR051466">
    <property type="entry name" value="D-amino_acid_metab_enzyme"/>
</dbReference>
<keyword evidence="2" id="KW-0456">Lyase</keyword>
<dbReference type="InterPro" id="IPR029066">
    <property type="entry name" value="PLP-binding_barrel"/>
</dbReference>
<comment type="similarity">
    <text evidence="1">Belongs to the DSD1 family.</text>
</comment>
<evidence type="ECO:0000313" key="5">
    <source>
        <dbReference type="Proteomes" id="UP001500021"/>
    </source>
</evidence>
<protein>
    <submittedName>
        <fullName evidence="4">Amino acid deaminase</fullName>
    </submittedName>
</protein>
<accession>A0ABP3WPF1</accession>
<dbReference type="PANTHER" id="PTHR28004">
    <property type="entry name" value="ZGC:162816-RELATED"/>
    <property type="match status" value="1"/>
</dbReference>
<evidence type="ECO:0000256" key="2">
    <source>
        <dbReference type="ARBA" id="ARBA00023239"/>
    </source>
</evidence>
<proteinExistence type="inferred from homology"/>
<dbReference type="EMBL" id="BAAAFA010000012">
    <property type="protein sequence ID" value="GAA0822648.1"/>
    <property type="molecule type" value="Genomic_DNA"/>
</dbReference>
<dbReference type="SUPFAM" id="SSF51419">
    <property type="entry name" value="PLP-binding barrel"/>
    <property type="match status" value="1"/>
</dbReference>
<reference evidence="5" key="1">
    <citation type="journal article" date="2019" name="Int. J. Syst. Evol. Microbiol.">
        <title>The Global Catalogue of Microorganisms (GCM) 10K type strain sequencing project: providing services to taxonomists for standard genome sequencing and annotation.</title>
        <authorList>
            <consortium name="The Broad Institute Genomics Platform"/>
            <consortium name="The Broad Institute Genome Sequencing Center for Infectious Disease"/>
            <person name="Wu L."/>
            <person name="Ma J."/>
        </authorList>
    </citation>
    <scope>NUCLEOTIDE SEQUENCE [LARGE SCALE GENOMIC DNA]</scope>
    <source>
        <strain evidence="5">JCM 15608</strain>
    </source>
</reference>
<dbReference type="Gene3D" id="3.20.20.10">
    <property type="entry name" value="Alanine racemase"/>
    <property type="match status" value="1"/>
</dbReference>
<dbReference type="Pfam" id="PF14031">
    <property type="entry name" value="D-ser_dehydrat"/>
    <property type="match status" value="1"/>
</dbReference>
<dbReference type="RefSeq" id="WP_343818695.1">
    <property type="nucleotide sequence ID" value="NZ_BAAAFA010000012.1"/>
</dbReference>
<sequence length="410" mass="45385">MKNSFTKAVVEKGSGVTNNAQKKWNLLAEEVSFPTAVLNEQALTNNARWMQRFSDESAVKLAPHGKTSMSPELFQLQLAQGCWGITLATVPQVVNAYNSGVKRIMLANQLIGLYHFKLIADLIIDTDIELYCFVDSIDNAKALDNYFSSRGVTLNILLELGVKGGRCGWRDIANIDSLVDVITQSSSLKLTGLSFYEGVIHGDNSHQQVCQFIDEVKVLAQRLLTQQKFALPEVILTGAGSAWYDVVAKELLPLTSDFTVVIRPGCYLIHDTGIYQEAQNAIVARSQLACDIAGDLISSLELWAYVHSIPEPGLVIVGLGKRDVAFDAGLPTPEYSYRPGNDKPSKVNGWQVVKIMDQHCMMEVSLDCDLKPGDLVIFSSSHPCLTFDKWRYIGIRNQDFTVEKTITTLF</sequence>
<dbReference type="InterPro" id="IPR026956">
    <property type="entry name" value="D-ser_dehydrat-like_dom"/>
</dbReference>
<dbReference type="CDD" id="cd06818">
    <property type="entry name" value="PLPDE_III_cryptic_DSD"/>
    <property type="match status" value="1"/>
</dbReference>
<organism evidence="4 5">
    <name type="scientific">Colwellia asteriadis</name>
    <dbReference type="NCBI Taxonomy" id="517723"/>
    <lineage>
        <taxon>Bacteria</taxon>
        <taxon>Pseudomonadati</taxon>
        <taxon>Pseudomonadota</taxon>
        <taxon>Gammaproteobacteria</taxon>
        <taxon>Alteromonadales</taxon>
        <taxon>Colwelliaceae</taxon>
        <taxon>Colwellia</taxon>
    </lineage>
</organism>
<evidence type="ECO:0000259" key="3">
    <source>
        <dbReference type="SMART" id="SM01119"/>
    </source>
</evidence>
<gene>
    <name evidence="4" type="ORF">GCM10009111_31250</name>
</gene>
<comment type="caution">
    <text evidence="4">The sequence shown here is derived from an EMBL/GenBank/DDBJ whole genome shotgun (WGS) entry which is preliminary data.</text>
</comment>
<dbReference type="InterPro" id="IPR042208">
    <property type="entry name" value="D-ser_dehydrat-like_sf"/>
</dbReference>
<dbReference type="SMART" id="SM01119">
    <property type="entry name" value="D-ser_dehydrat"/>
    <property type="match status" value="1"/>
</dbReference>
<dbReference type="Pfam" id="PF01168">
    <property type="entry name" value="Ala_racemase_N"/>
    <property type="match status" value="1"/>
</dbReference>
<feature type="domain" description="D-serine dehydratase-like" evidence="3">
    <location>
        <begin position="299"/>
        <end position="397"/>
    </location>
</feature>
<name>A0ABP3WPF1_9GAMM</name>
<evidence type="ECO:0000256" key="1">
    <source>
        <dbReference type="ARBA" id="ARBA00005323"/>
    </source>
</evidence>